<dbReference type="Proteomes" id="UP000198761">
    <property type="component" value="Unassembled WGS sequence"/>
</dbReference>
<dbReference type="InterPro" id="IPR013094">
    <property type="entry name" value="AB_hydrolase_3"/>
</dbReference>
<dbReference type="SUPFAM" id="SSF53474">
    <property type="entry name" value="alpha/beta-Hydrolases"/>
    <property type="match status" value="1"/>
</dbReference>
<dbReference type="EMBL" id="FOCE01000007">
    <property type="protein sequence ID" value="SEN73589.1"/>
    <property type="molecule type" value="Genomic_DNA"/>
</dbReference>
<dbReference type="PANTHER" id="PTHR48081">
    <property type="entry name" value="AB HYDROLASE SUPERFAMILY PROTEIN C4A8.06C"/>
    <property type="match status" value="1"/>
</dbReference>
<dbReference type="PANTHER" id="PTHR48081:SF8">
    <property type="entry name" value="ALPHA_BETA HYDROLASE FOLD-3 DOMAIN-CONTAINING PROTEIN-RELATED"/>
    <property type="match status" value="1"/>
</dbReference>
<evidence type="ECO:0000313" key="4">
    <source>
        <dbReference type="Proteomes" id="UP000198761"/>
    </source>
</evidence>
<reference evidence="3 4" key="1">
    <citation type="submission" date="2016-10" db="EMBL/GenBank/DDBJ databases">
        <authorList>
            <person name="de Groot N.N."/>
        </authorList>
    </citation>
    <scope>NUCLEOTIDE SEQUENCE [LARGE SCALE GENOMIC DNA]</scope>
    <source>
        <strain evidence="3 4">DSM 3857</strain>
    </source>
</reference>
<evidence type="ECO:0000259" key="2">
    <source>
        <dbReference type="Pfam" id="PF07859"/>
    </source>
</evidence>
<sequence>MTATDYEILIDAPTWAFIDATNRWYPPETASFTVAQQRAVYDRMCAAFRQPRPAGVQVVDRALGGVPCRVYEAGPSRATVLYFHGGGFVVGGLDSHDDVCAELCAATGLRLVSADYRLAPEHPHPAAFDDACAATRAAAAEFGGPVLVMGDSAGGSLAASVAHALRGRLALRGVVLIYPALGGDRSRGSYLTHAQAPMLTTADVEAYAALRHGGAEPLADPRADALRDTDFSGLPPVVIFAAECDPLADDGPDYAARIAAAGGTARCVTEPGLVHGYLRARHSVPRAADSFARIIAALAALA</sequence>
<keyword evidence="4" id="KW-1185">Reference proteome</keyword>
<dbReference type="InterPro" id="IPR050300">
    <property type="entry name" value="GDXG_lipolytic_enzyme"/>
</dbReference>
<dbReference type="Gene3D" id="3.40.50.1820">
    <property type="entry name" value="alpha/beta hydrolase"/>
    <property type="match status" value="1"/>
</dbReference>
<evidence type="ECO:0000256" key="1">
    <source>
        <dbReference type="ARBA" id="ARBA00022801"/>
    </source>
</evidence>
<dbReference type="InterPro" id="IPR029058">
    <property type="entry name" value="AB_hydrolase_fold"/>
</dbReference>
<keyword evidence="1" id="KW-0378">Hydrolase</keyword>
<evidence type="ECO:0000313" key="3">
    <source>
        <dbReference type="EMBL" id="SEN73589.1"/>
    </source>
</evidence>
<dbReference type="GO" id="GO:0016787">
    <property type="term" value="F:hydrolase activity"/>
    <property type="evidence" value="ECO:0007669"/>
    <property type="project" value="UniProtKB-KW"/>
</dbReference>
<dbReference type="RefSeq" id="WP_091302218.1">
    <property type="nucleotide sequence ID" value="NZ_FOCE01000007.1"/>
</dbReference>
<protein>
    <submittedName>
        <fullName evidence="3">Acetyl esterase</fullName>
    </submittedName>
</protein>
<organism evidence="3 4">
    <name type="scientific">Gemmobacter aquatilis</name>
    <dbReference type="NCBI Taxonomy" id="933059"/>
    <lineage>
        <taxon>Bacteria</taxon>
        <taxon>Pseudomonadati</taxon>
        <taxon>Pseudomonadota</taxon>
        <taxon>Alphaproteobacteria</taxon>
        <taxon>Rhodobacterales</taxon>
        <taxon>Paracoccaceae</taxon>
        <taxon>Gemmobacter</taxon>
    </lineage>
</organism>
<proteinExistence type="predicted"/>
<feature type="domain" description="Alpha/beta hydrolase fold-3" evidence="2">
    <location>
        <begin position="80"/>
        <end position="278"/>
    </location>
</feature>
<dbReference type="OrthoDB" id="9806180at2"/>
<dbReference type="AlphaFoldDB" id="A0A1H8IYZ0"/>
<accession>A0A1H8IYZ0</accession>
<dbReference type="Pfam" id="PF07859">
    <property type="entry name" value="Abhydrolase_3"/>
    <property type="match status" value="1"/>
</dbReference>
<gene>
    <name evidence="3" type="ORF">SAMN04488103_10783</name>
</gene>
<name>A0A1H8IYZ0_9RHOB</name>
<dbReference type="STRING" id="933059.SAMN04488103_10783"/>